<evidence type="ECO:0000313" key="2">
    <source>
        <dbReference type="EMBL" id="OBX37220.1"/>
    </source>
</evidence>
<sequence>MATTLTADTCASGAPTRRPRGAPARWWLAGLLVGCLLPAGLSQAEWRPIERVVQMCILAPALIRASSQLQARRRSRRRWPSRVAPCRPTGQARPVIRREPLRAVAAHDVLTRRGPPSCIPG</sequence>
<evidence type="ECO:0000313" key="3">
    <source>
        <dbReference type="Proteomes" id="UP000092504"/>
    </source>
</evidence>
<evidence type="ECO:0000256" key="1">
    <source>
        <dbReference type="SAM" id="MobiDB-lite"/>
    </source>
</evidence>
<name>A0A1B8P4R5_HALEL</name>
<gene>
    <name evidence="2" type="ORF">A8U91_01576</name>
</gene>
<organism evidence="2 3">
    <name type="scientific">Halomonas elongata</name>
    <dbReference type="NCBI Taxonomy" id="2746"/>
    <lineage>
        <taxon>Bacteria</taxon>
        <taxon>Pseudomonadati</taxon>
        <taxon>Pseudomonadota</taxon>
        <taxon>Gammaproteobacteria</taxon>
        <taxon>Oceanospirillales</taxon>
        <taxon>Halomonadaceae</taxon>
        <taxon>Halomonas</taxon>
    </lineage>
</organism>
<dbReference type="GeneID" id="91009227"/>
<dbReference type="EMBL" id="MAJD01000001">
    <property type="protein sequence ID" value="OBX37220.1"/>
    <property type="molecule type" value="Genomic_DNA"/>
</dbReference>
<dbReference type="RefSeq" id="WP_013331726.1">
    <property type="nucleotide sequence ID" value="NZ_CP087224.1"/>
</dbReference>
<dbReference type="PATRIC" id="fig|2746.7.peg.1621"/>
<proteinExistence type="predicted"/>
<protein>
    <submittedName>
        <fullName evidence="2">Uncharacterized protein</fullName>
    </submittedName>
</protein>
<accession>A0A1B8P4R5</accession>
<feature type="region of interest" description="Disordered" evidence="1">
    <location>
        <begin position="73"/>
        <end position="92"/>
    </location>
</feature>
<reference evidence="2 3" key="1">
    <citation type="submission" date="2016-06" db="EMBL/GenBank/DDBJ databases">
        <title>Genome sequence of halotolerant plant growth promoting strain of Halomonas elongata HEK1 isolated from salterns of Rann of Kutch, Gujarat, India.</title>
        <authorList>
            <person name="Gaba S."/>
            <person name="Singh R.N."/>
            <person name="Abrol S."/>
            <person name="Kaushik R."/>
            <person name="Saxena A.K."/>
        </authorList>
    </citation>
    <scope>NUCLEOTIDE SEQUENCE [LARGE SCALE GENOMIC DNA]</scope>
    <source>
        <strain evidence="2 3">HEK1</strain>
    </source>
</reference>
<comment type="caution">
    <text evidence="2">The sequence shown here is derived from an EMBL/GenBank/DDBJ whole genome shotgun (WGS) entry which is preliminary data.</text>
</comment>
<dbReference type="AlphaFoldDB" id="A0A1B8P4R5"/>
<dbReference type="Proteomes" id="UP000092504">
    <property type="component" value="Unassembled WGS sequence"/>
</dbReference>
<dbReference type="OMA" id="MTSATHD"/>